<keyword evidence="2" id="KW-1185">Reference proteome</keyword>
<name>A0A8T2PRG1_9TELE</name>
<reference evidence="1" key="1">
    <citation type="thesis" date="2021" institute="BYU ScholarsArchive" country="Provo, UT, USA">
        <title>Applications of and Algorithms for Genome Assembly and Genomic Analyses with an Emphasis on Marine Teleosts.</title>
        <authorList>
            <person name="Pickett B.D."/>
        </authorList>
    </citation>
    <scope>NUCLEOTIDE SEQUENCE</scope>
    <source>
        <strain evidence="1">HI-2016</strain>
    </source>
</reference>
<comment type="caution">
    <text evidence="1">The sequence shown here is derived from an EMBL/GenBank/DDBJ whole genome shotgun (WGS) entry which is preliminary data.</text>
</comment>
<evidence type="ECO:0000313" key="2">
    <source>
        <dbReference type="Proteomes" id="UP000824540"/>
    </source>
</evidence>
<dbReference type="Proteomes" id="UP000824540">
    <property type="component" value="Unassembled WGS sequence"/>
</dbReference>
<gene>
    <name evidence="1" type="ORF">JZ751_012040</name>
</gene>
<evidence type="ECO:0000313" key="1">
    <source>
        <dbReference type="EMBL" id="KAG9353916.1"/>
    </source>
</evidence>
<dbReference type="AlphaFoldDB" id="A0A8T2PRG1"/>
<organism evidence="1 2">
    <name type="scientific">Albula glossodonta</name>
    <name type="common">roundjaw bonefish</name>
    <dbReference type="NCBI Taxonomy" id="121402"/>
    <lineage>
        <taxon>Eukaryota</taxon>
        <taxon>Metazoa</taxon>
        <taxon>Chordata</taxon>
        <taxon>Craniata</taxon>
        <taxon>Vertebrata</taxon>
        <taxon>Euteleostomi</taxon>
        <taxon>Actinopterygii</taxon>
        <taxon>Neopterygii</taxon>
        <taxon>Teleostei</taxon>
        <taxon>Albuliformes</taxon>
        <taxon>Albulidae</taxon>
        <taxon>Albula</taxon>
    </lineage>
</organism>
<protein>
    <submittedName>
        <fullName evidence="1">Uncharacterized protein</fullName>
    </submittedName>
</protein>
<accession>A0A8T2PRG1</accession>
<sequence>MAACATQGREGSKTAPFFTVIFALHAAQSDRSLTQKGVAPGPALENVLPKRHNPAKICLGGTDF</sequence>
<dbReference type="EMBL" id="JAFBMS010000003">
    <property type="protein sequence ID" value="KAG9353916.1"/>
    <property type="molecule type" value="Genomic_DNA"/>
</dbReference>
<proteinExistence type="predicted"/>